<organism evidence="6 7">
    <name type="scientific">Aureobasidium pullulans</name>
    <name type="common">Black yeast</name>
    <name type="synonym">Pullularia pullulans</name>
    <dbReference type="NCBI Taxonomy" id="5580"/>
    <lineage>
        <taxon>Eukaryota</taxon>
        <taxon>Fungi</taxon>
        <taxon>Dikarya</taxon>
        <taxon>Ascomycota</taxon>
        <taxon>Pezizomycotina</taxon>
        <taxon>Dothideomycetes</taxon>
        <taxon>Dothideomycetidae</taxon>
        <taxon>Dothideales</taxon>
        <taxon>Saccotheciaceae</taxon>
        <taxon>Aureobasidium</taxon>
    </lineage>
</organism>
<comment type="caution">
    <text evidence="6">The sequence shown here is derived from an EMBL/GenBank/DDBJ whole genome shotgun (WGS) entry which is preliminary data.</text>
</comment>
<name>A0A4S9EVH2_AURPU</name>
<evidence type="ECO:0000256" key="3">
    <source>
        <dbReference type="SAM" id="MobiDB-lite"/>
    </source>
</evidence>
<comment type="similarity">
    <text evidence="1">Belongs to the CACTIN family.</text>
</comment>
<feature type="domain" description="Splicing factor cactin central" evidence="5">
    <location>
        <begin position="2"/>
        <end position="61"/>
    </location>
</feature>
<dbReference type="Pfam" id="PF10312">
    <property type="entry name" value="Cactin_mid"/>
    <property type="match status" value="1"/>
</dbReference>
<dbReference type="PANTHER" id="PTHR21737:SF4">
    <property type="entry name" value="SPLICING FACTOR CACTIN"/>
    <property type="match status" value="1"/>
</dbReference>
<evidence type="ECO:0000259" key="4">
    <source>
        <dbReference type="Pfam" id="PF09732"/>
    </source>
</evidence>
<reference evidence="6 7" key="1">
    <citation type="submission" date="2018-10" db="EMBL/GenBank/DDBJ databases">
        <title>Fifty Aureobasidium pullulans genomes reveal a recombining polyextremotolerant generalist.</title>
        <authorList>
            <person name="Gostincar C."/>
            <person name="Turk M."/>
            <person name="Zajc J."/>
            <person name="Gunde-Cimerman N."/>
        </authorList>
    </citation>
    <scope>NUCLEOTIDE SEQUENCE [LARGE SCALE GENOMIC DNA]</scope>
    <source>
        <strain evidence="6 7">EXF-9785</strain>
    </source>
</reference>
<dbReference type="GO" id="GO:0005737">
    <property type="term" value="C:cytoplasm"/>
    <property type="evidence" value="ECO:0007669"/>
    <property type="project" value="TreeGrafter"/>
</dbReference>
<dbReference type="Proteomes" id="UP000308953">
    <property type="component" value="Unassembled WGS sequence"/>
</dbReference>
<evidence type="ECO:0000259" key="5">
    <source>
        <dbReference type="Pfam" id="PF10312"/>
    </source>
</evidence>
<proteinExistence type="inferred from homology"/>
<dbReference type="GO" id="GO:0005681">
    <property type="term" value="C:spliceosomal complex"/>
    <property type="evidence" value="ECO:0007669"/>
    <property type="project" value="TreeGrafter"/>
</dbReference>
<dbReference type="GO" id="GO:0045292">
    <property type="term" value="P:mRNA cis splicing, via spliceosome"/>
    <property type="evidence" value="ECO:0007669"/>
    <property type="project" value="TreeGrafter"/>
</dbReference>
<evidence type="ECO:0000313" key="7">
    <source>
        <dbReference type="Proteomes" id="UP000308953"/>
    </source>
</evidence>
<dbReference type="InterPro" id="IPR019134">
    <property type="entry name" value="Cactin_C"/>
</dbReference>
<feature type="domain" description="Splicing factor Cactin C-terminal" evidence="4">
    <location>
        <begin position="213"/>
        <end position="336"/>
    </location>
</feature>
<gene>
    <name evidence="6" type="ORF">D6D10_04931</name>
</gene>
<protein>
    <recommendedName>
        <fullName evidence="2">Splicing factor Cactin</fullName>
    </recommendedName>
</protein>
<feature type="region of interest" description="Disordered" evidence="3">
    <location>
        <begin position="159"/>
        <end position="179"/>
    </location>
</feature>
<dbReference type="AlphaFoldDB" id="A0A4S9EVH2"/>
<dbReference type="PANTHER" id="PTHR21737">
    <property type="entry name" value="POLYGLUTAMINE BINDING PROTEIN 1/MARVEL MEMBRANE-ASSOCIATING DOMAIN CONTAINING 3"/>
    <property type="match status" value="1"/>
</dbReference>
<dbReference type="Pfam" id="PF09732">
    <property type="entry name" value="CactinC_cactus"/>
    <property type="match status" value="1"/>
</dbReference>
<dbReference type="InterPro" id="IPR018816">
    <property type="entry name" value="Cactin_central"/>
</dbReference>
<sequence length="582" mass="66472">MSSVTPEIDRLLAPKTHEQLETLEKQVKAKLRSNDDIDVDYWENLLKSLSIYKAKARLRQVSKSVVGARLETLRQQQEQEALVLRNQVREKLNSASLTGTGEQLPVPESHAALDPEPLLRLNPEDKALVSQDEDDFKQKLLQDRRRILKLGYIPTRHGAKTSSTDIAVPSEQKRDDMSRVTSALYDREAARGFNDNEEAFNAEEDVSSGRPKWADTYRPRKPRYFNRVQMGYEWNKYNQTHYDHENLPPKVVQGYKFNIFYPDLVDSTKAPTFRIERENGRKRGESFAPAGAEDTCLIRFIAGPPYEDIAFRIVDKEWDYSAKRERGFRSSFDKVRRIVLFSPFPKRKRRIVLFSKPALDECFCNFENGRAECTACLECALTRLKENAVLSRTCVLLQRCSSISCRSQCKSVQAFLTCYLRAFFNCTSNSKRSTTENRALPALLRHICASYQHTTARQLLPRSEHDSQLRHHVSLHVNSKSCIFRNTRWSETCVSSTPLLQGSASCMSVPGTSACFRCRPNAALTRARPCSWSQSVVSKCTVVFLCRSGMMKSFQKTSGSVEFAFPPESLSDIKQIFQSSCQ</sequence>
<dbReference type="EMBL" id="QZAV01000094">
    <property type="protein sequence ID" value="THX38620.1"/>
    <property type="molecule type" value="Genomic_DNA"/>
</dbReference>
<evidence type="ECO:0000256" key="1">
    <source>
        <dbReference type="ARBA" id="ARBA00006895"/>
    </source>
</evidence>
<dbReference type="SMART" id="SM01050">
    <property type="entry name" value="CactinC_cactus"/>
    <property type="match status" value="1"/>
</dbReference>
<accession>A0A4S9EVH2</accession>
<evidence type="ECO:0000313" key="6">
    <source>
        <dbReference type="EMBL" id="THX38620.1"/>
    </source>
</evidence>
<evidence type="ECO:0000256" key="2">
    <source>
        <dbReference type="ARBA" id="ARBA00034534"/>
    </source>
</evidence>